<dbReference type="RefSeq" id="WP_342295608.1">
    <property type="nucleotide sequence ID" value="NZ_JBCEVZ010000002.1"/>
</dbReference>
<comment type="caution">
    <text evidence="3">The sequence shown here is derived from an EMBL/GenBank/DDBJ whole genome shotgun (WGS) entry which is preliminary data.</text>
</comment>
<dbReference type="Gene3D" id="3.30.370.10">
    <property type="entry name" value="Barstar-like"/>
    <property type="match status" value="1"/>
</dbReference>
<evidence type="ECO:0000259" key="2">
    <source>
        <dbReference type="Pfam" id="PF01337"/>
    </source>
</evidence>
<proteinExistence type="inferred from homology"/>
<gene>
    <name evidence="3" type="ORF">AAFH49_02015</name>
</gene>
<organism evidence="3 4">
    <name type="scientific">Hymenobacter segetis</name>
    <dbReference type="NCBI Taxonomy" id="2025509"/>
    <lineage>
        <taxon>Bacteria</taxon>
        <taxon>Pseudomonadati</taxon>
        <taxon>Bacteroidota</taxon>
        <taxon>Cytophagia</taxon>
        <taxon>Cytophagales</taxon>
        <taxon>Hymenobacteraceae</taxon>
        <taxon>Hymenobacter</taxon>
    </lineage>
</organism>
<evidence type="ECO:0000313" key="4">
    <source>
        <dbReference type="Proteomes" id="UP001479606"/>
    </source>
</evidence>
<dbReference type="Pfam" id="PF01337">
    <property type="entry name" value="Barstar"/>
    <property type="match status" value="1"/>
</dbReference>
<dbReference type="EMBL" id="JBCEVZ010000002">
    <property type="protein sequence ID" value="MEL5992963.1"/>
    <property type="molecule type" value="Genomic_DNA"/>
</dbReference>
<dbReference type="InterPro" id="IPR035905">
    <property type="entry name" value="Barstar-like_sf"/>
</dbReference>
<feature type="domain" description="Barstar (barnase inhibitor)" evidence="2">
    <location>
        <begin position="1"/>
        <end position="74"/>
    </location>
</feature>
<evidence type="ECO:0000313" key="3">
    <source>
        <dbReference type="EMBL" id="MEL5992963.1"/>
    </source>
</evidence>
<protein>
    <submittedName>
        <fullName evidence="3">Barstar family protein</fullName>
    </submittedName>
</protein>
<name>A0ABU9LSR5_9BACT</name>
<evidence type="ECO:0000256" key="1">
    <source>
        <dbReference type="ARBA" id="ARBA00006845"/>
    </source>
</evidence>
<sequence>MTIDLTSIDTKAAFHQTMKSQLGFPDWYGVSWDAFWDAIIAVVEMPDIVVLQHWQAFAQTCPHDMAILRDIIANYPHEKPGKQLLLAP</sequence>
<accession>A0ABU9LSR5</accession>
<dbReference type="SUPFAM" id="SSF52038">
    <property type="entry name" value="Barstar-related"/>
    <property type="match status" value="1"/>
</dbReference>
<dbReference type="Proteomes" id="UP001479606">
    <property type="component" value="Unassembled WGS sequence"/>
</dbReference>
<comment type="similarity">
    <text evidence="1">Belongs to the barstar family.</text>
</comment>
<reference evidence="3 4" key="1">
    <citation type="journal article" date="2018" name="Arch. Microbiol.">
        <title>Hymenobacter segetis sp. nov., isolated from soil.</title>
        <authorList>
            <person name="Ten L.N."/>
            <person name="Lim S.J."/>
            <person name="Kim B.O."/>
            <person name="Kang I.K."/>
            <person name="Jung H.Y."/>
        </authorList>
    </citation>
    <scope>NUCLEOTIDE SEQUENCE [LARGE SCALE GENOMIC DNA]</scope>
    <source>
        <strain evidence="3 4">S7-3-11</strain>
    </source>
</reference>
<keyword evidence="4" id="KW-1185">Reference proteome</keyword>
<dbReference type="InterPro" id="IPR000468">
    <property type="entry name" value="Barstar"/>
</dbReference>